<evidence type="ECO:0000256" key="4">
    <source>
        <dbReference type="ARBA" id="ARBA00022490"/>
    </source>
</evidence>
<feature type="binding site" evidence="12">
    <location>
        <position position="130"/>
    </location>
    <ligand>
        <name>L-histidine</name>
        <dbReference type="ChEBI" id="CHEBI:57595"/>
    </ligand>
</feature>
<dbReference type="GO" id="GO:0004821">
    <property type="term" value="F:histidine-tRNA ligase activity"/>
    <property type="evidence" value="ECO:0007669"/>
    <property type="project" value="UniProtKB-UniRule"/>
</dbReference>
<feature type="binding site" evidence="12">
    <location>
        <position position="257"/>
    </location>
    <ligand>
        <name>L-histidine</name>
        <dbReference type="ChEBI" id="CHEBI:57595"/>
    </ligand>
</feature>
<accession>A0A9D1HKX5</accession>
<comment type="caution">
    <text evidence="14">The sequence shown here is derived from an EMBL/GenBank/DDBJ whole genome shotgun (WGS) entry which is preliminary data.</text>
</comment>
<keyword evidence="5 11" id="KW-0436">Ligase</keyword>
<evidence type="ECO:0000256" key="2">
    <source>
        <dbReference type="ARBA" id="ARBA00008226"/>
    </source>
</evidence>
<comment type="catalytic activity">
    <reaction evidence="10 11">
        <text>tRNA(His) + L-histidine + ATP = L-histidyl-tRNA(His) + AMP + diphosphate + H(+)</text>
        <dbReference type="Rhea" id="RHEA:17313"/>
        <dbReference type="Rhea" id="RHEA-COMP:9665"/>
        <dbReference type="Rhea" id="RHEA-COMP:9689"/>
        <dbReference type="ChEBI" id="CHEBI:15378"/>
        <dbReference type="ChEBI" id="CHEBI:30616"/>
        <dbReference type="ChEBI" id="CHEBI:33019"/>
        <dbReference type="ChEBI" id="CHEBI:57595"/>
        <dbReference type="ChEBI" id="CHEBI:78442"/>
        <dbReference type="ChEBI" id="CHEBI:78527"/>
        <dbReference type="ChEBI" id="CHEBI:456215"/>
        <dbReference type="EC" id="6.1.1.21"/>
    </reaction>
</comment>
<dbReference type="EC" id="6.1.1.21" evidence="11"/>
<evidence type="ECO:0000313" key="14">
    <source>
        <dbReference type="EMBL" id="HIU10999.1"/>
    </source>
</evidence>
<dbReference type="CDD" id="cd00773">
    <property type="entry name" value="HisRS-like_core"/>
    <property type="match status" value="1"/>
</dbReference>
<dbReference type="NCBIfam" id="TIGR00442">
    <property type="entry name" value="hisS"/>
    <property type="match status" value="1"/>
</dbReference>
<dbReference type="Pfam" id="PF03129">
    <property type="entry name" value="HGTP_anticodon"/>
    <property type="match status" value="1"/>
</dbReference>
<evidence type="ECO:0000256" key="10">
    <source>
        <dbReference type="ARBA" id="ARBA00047639"/>
    </source>
</evidence>
<protein>
    <recommendedName>
        <fullName evidence="11">Histidine--tRNA ligase</fullName>
        <ecNumber evidence="11">6.1.1.21</ecNumber>
    </recommendedName>
    <alternativeName>
        <fullName evidence="11">Histidyl-tRNA synthetase</fullName>
        <shortName evidence="11">HisRS</shortName>
    </alternativeName>
</protein>
<proteinExistence type="inferred from homology"/>
<dbReference type="InterPro" id="IPR006195">
    <property type="entry name" value="aa-tRNA-synth_II"/>
</dbReference>
<feature type="binding site" evidence="12">
    <location>
        <begin position="261"/>
        <end position="262"/>
    </location>
    <ligand>
        <name>L-histidine</name>
        <dbReference type="ChEBI" id="CHEBI:57595"/>
    </ligand>
</feature>
<dbReference type="Proteomes" id="UP000824124">
    <property type="component" value="Unassembled WGS sequence"/>
</dbReference>
<dbReference type="InterPro" id="IPR004516">
    <property type="entry name" value="HisRS/HisZ"/>
</dbReference>
<dbReference type="CDD" id="cd00859">
    <property type="entry name" value="HisRS_anticodon"/>
    <property type="match status" value="1"/>
</dbReference>
<dbReference type="PROSITE" id="PS50862">
    <property type="entry name" value="AA_TRNA_LIGASE_II"/>
    <property type="match status" value="1"/>
</dbReference>
<dbReference type="SUPFAM" id="SSF52954">
    <property type="entry name" value="Class II aaRS ABD-related"/>
    <property type="match status" value="1"/>
</dbReference>
<comment type="subunit">
    <text evidence="3 11">Homodimer.</text>
</comment>
<reference evidence="14" key="2">
    <citation type="journal article" date="2021" name="PeerJ">
        <title>Extensive microbial diversity within the chicken gut microbiome revealed by metagenomics and culture.</title>
        <authorList>
            <person name="Gilroy R."/>
            <person name="Ravi A."/>
            <person name="Getino M."/>
            <person name="Pursley I."/>
            <person name="Horton D.L."/>
            <person name="Alikhan N.F."/>
            <person name="Baker D."/>
            <person name="Gharbi K."/>
            <person name="Hall N."/>
            <person name="Watson M."/>
            <person name="Adriaenssens E.M."/>
            <person name="Foster-Nyarko E."/>
            <person name="Jarju S."/>
            <person name="Secka A."/>
            <person name="Antonio M."/>
            <person name="Oren A."/>
            <person name="Chaudhuri R.R."/>
            <person name="La Ragione R."/>
            <person name="Hildebrand F."/>
            <person name="Pallen M.J."/>
        </authorList>
    </citation>
    <scope>NUCLEOTIDE SEQUENCE</scope>
    <source>
        <strain evidence="14">2830</strain>
    </source>
</reference>
<evidence type="ECO:0000256" key="5">
    <source>
        <dbReference type="ARBA" id="ARBA00022598"/>
    </source>
</evidence>
<feature type="domain" description="Aminoacyl-transfer RNA synthetases class-II family profile" evidence="13">
    <location>
        <begin position="23"/>
        <end position="322"/>
    </location>
</feature>
<dbReference type="InterPro" id="IPR033656">
    <property type="entry name" value="HisRS_anticodon"/>
</dbReference>
<dbReference type="AlphaFoldDB" id="A0A9D1HKX5"/>
<evidence type="ECO:0000313" key="15">
    <source>
        <dbReference type="Proteomes" id="UP000824124"/>
    </source>
</evidence>
<dbReference type="PIRSF" id="PIRSF001549">
    <property type="entry name" value="His-tRNA_synth"/>
    <property type="match status" value="1"/>
</dbReference>
<feature type="binding site" evidence="12">
    <location>
        <position position="126"/>
    </location>
    <ligand>
        <name>L-histidine</name>
        <dbReference type="ChEBI" id="CHEBI:57595"/>
    </ligand>
</feature>
<comment type="similarity">
    <text evidence="2 11">Belongs to the class-II aminoacyl-tRNA synthetase family.</text>
</comment>
<dbReference type="GO" id="GO:0005737">
    <property type="term" value="C:cytoplasm"/>
    <property type="evidence" value="ECO:0007669"/>
    <property type="project" value="UniProtKB-SubCell"/>
</dbReference>
<evidence type="ECO:0000256" key="12">
    <source>
        <dbReference type="PIRSR" id="PIRSR001549-1"/>
    </source>
</evidence>
<dbReference type="PANTHER" id="PTHR43707">
    <property type="entry name" value="HISTIDYL-TRNA SYNTHETASE"/>
    <property type="match status" value="1"/>
</dbReference>
<keyword evidence="4 11" id="KW-0963">Cytoplasm</keyword>
<dbReference type="PANTHER" id="PTHR43707:SF1">
    <property type="entry name" value="HISTIDINE--TRNA LIGASE, MITOCHONDRIAL-RELATED"/>
    <property type="match status" value="1"/>
</dbReference>
<keyword evidence="8 11" id="KW-0648">Protein biosynthesis</keyword>
<dbReference type="FunFam" id="3.30.930.10:FF:000005">
    <property type="entry name" value="Histidine--tRNA ligase"/>
    <property type="match status" value="1"/>
</dbReference>
<dbReference type="InterPro" id="IPR015807">
    <property type="entry name" value="His-tRNA-ligase"/>
</dbReference>
<evidence type="ECO:0000256" key="11">
    <source>
        <dbReference type="HAMAP-Rule" id="MF_00127"/>
    </source>
</evidence>
<gene>
    <name evidence="11" type="primary">hisS</name>
    <name evidence="14" type="ORF">IAB00_07195</name>
</gene>
<keyword evidence="6 11" id="KW-0547">Nucleotide-binding</keyword>
<dbReference type="Pfam" id="PF13393">
    <property type="entry name" value="tRNA-synt_His"/>
    <property type="match status" value="1"/>
</dbReference>
<dbReference type="InterPro" id="IPR045864">
    <property type="entry name" value="aa-tRNA-synth_II/BPL/LPL"/>
</dbReference>
<keyword evidence="9 11" id="KW-0030">Aminoacyl-tRNA synthetase</keyword>
<feature type="binding site" evidence="12">
    <location>
        <position position="112"/>
    </location>
    <ligand>
        <name>L-histidine</name>
        <dbReference type="ChEBI" id="CHEBI:57595"/>
    </ligand>
</feature>
<feature type="binding site" evidence="12">
    <location>
        <begin position="81"/>
        <end position="83"/>
    </location>
    <ligand>
        <name>L-histidine</name>
        <dbReference type="ChEBI" id="CHEBI:57595"/>
    </ligand>
</feature>
<dbReference type="GO" id="GO:0140096">
    <property type="term" value="F:catalytic activity, acting on a protein"/>
    <property type="evidence" value="ECO:0007669"/>
    <property type="project" value="UniProtKB-ARBA"/>
</dbReference>
<evidence type="ECO:0000259" key="13">
    <source>
        <dbReference type="PROSITE" id="PS50862"/>
    </source>
</evidence>
<dbReference type="GO" id="GO:0016740">
    <property type="term" value="F:transferase activity"/>
    <property type="evidence" value="ECO:0007669"/>
    <property type="project" value="UniProtKB-ARBA"/>
</dbReference>
<sequence length="421" mass="47226">MLTKRPRGTNDFLPEDTCKWQYVENLLREICHEFGYEEIRTPIFEETELFLRGVGDTTDIVQKEMYTFEDAGGRSVTLRPENTASAVRAYVENKMAYRSQPTKLFYIGPMFRYERPQAGRFRQFHQFGVECFGAASPAADAEIITLAWEFYHRLGLQNLELNLNSVGCPECRPAYRKALQDFLRPNLDKLCDSCRERFDKNPLRILDCKNPECQQYLVGAPTTLDALCDDCREHFNAVNKYLDAVGIPYKINERLVRGLDYYTNTAFEILLSDIGAQSAVCGGGRYNRLVEEIGGKSTPGVGFALGMERVFNALASQGIELPAGRKVDVFVAALDAEAGEESFRLTTELRRQGLAAAQDVMGRSLKAQFKYADKFAAAYTLIVGGDELARGAVQLRDMAAGEQQEVAIADVVSLICAKFHK</sequence>
<organism evidence="14 15">
    <name type="scientific">Candidatus Avidehalobacter gallistercoris</name>
    <dbReference type="NCBI Taxonomy" id="2840694"/>
    <lineage>
        <taxon>Bacteria</taxon>
        <taxon>Bacillati</taxon>
        <taxon>Bacillota</taxon>
        <taxon>Clostridia</taxon>
        <taxon>Eubacteriales</taxon>
        <taxon>Peptococcaceae</taxon>
        <taxon>Peptococcaceae incertae sedis</taxon>
        <taxon>Candidatus Avidehalobacter</taxon>
    </lineage>
</organism>
<evidence type="ECO:0000256" key="7">
    <source>
        <dbReference type="ARBA" id="ARBA00022840"/>
    </source>
</evidence>
<dbReference type="InterPro" id="IPR041715">
    <property type="entry name" value="HisRS-like_core"/>
</dbReference>
<evidence type="ECO:0000256" key="8">
    <source>
        <dbReference type="ARBA" id="ARBA00022917"/>
    </source>
</evidence>
<evidence type="ECO:0000256" key="1">
    <source>
        <dbReference type="ARBA" id="ARBA00004496"/>
    </source>
</evidence>
<reference evidence="14" key="1">
    <citation type="submission" date="2020-10" db="EMBL/GenBank/DDBJ databases">
        <authorList>
            <person name="Gilroy R."/>
        </authorList>
    </citation>
    <scope>NUCLEOTIDE SEQUENCE</scope>
    <source>
        <strain evidence="14">2830</strain>
    </source>
</reference>
<dbReference type="HAMAP" id="MF_00127">
    <property type="entry name" value="His_tRNA_synth"/>
    <property type="match status" value="1"/>
</dbReference>
<dbReference type="GO" id="GO:0005524">
    <property type="term" value="F:ATP binding"/>
    <property type="evidence" value="ECO:0007669"/>
    <property type="project" value="UniProtKB-UniRule"/>
</dbReference>
<comment type="subcellular location">
    <subcellularLocation>
        <location evidence="1 11">Cytoplasm</location>
    </subcellularLocation>
</comment>
<evidence type="ECO:0000256" key="3">
    <source>
        <dbReference type="ARBA" id="ARBA00011738"/>
    </source>
</evidence>
<dbReference type="GO" id="GO:0006427">
    <property type="term" value="P:histidyl-tRNA aminoacylation"/>
    <property type="evidence" value="ECO:0007669"/>
    <property type="project" value="UniProtKB-UniRule"/>
</dbReference>
<dbReference type="InterPro" id="IPR004154">
    <property type="entry name" value="Anticodon-bd"/>
</dbReference>
<name>A0A9D1HKX5_9FIRM</name>
<evidence type="ECO:0000256" key="9">
    <source>
        <dbReference type="ARBA" id="ARBA00023146"/>
    </source>
</evidence>
<dbReference type="Gene3D" id="3.30.930.10">
    <property type="entry name" value="Bira Bifunctional Protein, Domain 2"/>
    <property type="match status" value="1"/>
</dbReference>
<dbReference type="EMBL" id="DVMH01000036">
    <property type="protein sequence ID" value="HIU10999.1"/>
    <property type="molecule type" value="Genomic_DNA"/>
</dbReference>
<dbReference type="InterPro" id="IPR036621">
    <property type="entry name" value="Anticodon-bd_dom_sf"/>
</dbReference>
<dbReference type="SUPFAM" id="SSF55681">
    <property type="entry name" value="Class II aaRS and biotin synthetases"/>
    <property type="match status" value="1"/>
</dbReference>
<dbReference type="Gene3D" id="3.40.50.800">
    <property type="entry name" value="Anticodon-binding domain"/>
    <property type="match status" value="1"/>
</dbReference>
<keyword evidence="7 11" id="KW-0067">ATP-binding</keyword>
<evidence type="ECO:0000256" key="6">
    <source>
        <dbReference type="ARBA" id="ARBA00022741"/>
    </source>
</evidence>